<sequence length="289" mass="30310">MRWEPRRSPAPSCPHPAGAWLVARGTGGARSGHDPHPSAHRPHPRPGPAHRPRAGGVRVGAHAHAARLGRGARDGVPGRVAVGAATHTGVARLRPPPGTGPSARPGEHHPAGGDPLACRWSRGGPPVQQAADPLRARPPRGRPRRSPRWTGAGRRRRCGALRGPGRWPPRGLRRPRRWVPHHLRTGARGRPGGTARRGRRAAGLARRRPPRLLGGLPALGSARRRGVPRPAHPVARPTCPAAALGGVLPDRGGRPGRDRPPDSGVRTGRSTSCAAAARPGCAVGRPGTR</sequence>
<gene>
    <name evidence="2" type="ORF">G443_004629</name>
</gene>
<dbReference type="EMBL" id="AUBJ02000001">
    <property type="protein sequence ID" value="MCP2334359.1"/>
    <property type="molecule type" value="Genomic_DNA"/>
</dbReference>
<keyword evidence="3" id="KW-1185">Reference proteome</keyword>
<feature type="compositionally biased region" description="Basic and acidic residues" evidence="1">
    <location>
        <begin position="251"/>
        <end position="261"/>
    </location>
</feature>
<name>A0ABT1JPB6_ACTCY</name>
<accession>A0ABT1JPB6</accession>
<feature type="compositionally biased region" description="Basic residues" evidence="1">
    <location>
        <begin position="38"/>
        <end position="53"/>
    </location>
</feature>
<dbReference type="Proteomes" id="UP000791080">
    <property type="component" value="Unassembled WGS sequence"/>
</dbReference>
<feature type="compositionally biased region" description="Basic residues" evidence="1">
    <location>
        <begin position="196"/>
        <end position="210"/>
    </location>
</feature>
<reference evidence="2 3" key="1">
    <citation type="submission" date="2022-06" db="EMBL/GenBank/DDBJ databases">
        <title>Genomic Encyclopedia of Type Strains, Phase I: the one thousand microbial genomes (KMG-I) project.</title>
        <authorList>
            <person name="Kyrpides N."/>
        </authorList>
    </citation>
    <scope>NUCLEOTIDE SEQUENCE [LARGE SCALE GENOMIC DNA]</scope>
    <source>
        <strain evidence="2 3">DSM 43889</strain>
    </source>
</reference>
<feature type="compositionally biased region" description="Low complexity" evidence="1">
    <location>
        <begin position="211"/>
        <end position="221"/>
    </location>
</feature>
<protein>
    <submittedName>
        <fullName evidence="2">Uncharacterized protein</fullName>
    </submittedName>
</protein>
<feature type="compositionally biased region" description="Basic residues" evidence="1">
    <location>
        <begin position="137"/>
        <end position="159"/>
    </location>
</feature>
<feature type="region of interest" description="Disordered" evidence="1">
    <location>
        <begin position="1"/>
        <end position="289"/>
    </location>
</feature>
<evidence type="ECO:0000313" key="3">
    <source>
        <dbReference type="Proteomes" id="UP000791080"/>
    </source>
</evidence>
<comment type="caution">
    <text evidence="2">The sequence shown here is derived from an EMBL/GenBank/DDBJ whole genome shotgun (WGS) entry which is preliminary data.</text>
</comment>
<organism evidence="2 3">
    <name type="scientific">Actinoalloteichus caeruleus DSM 43889</name>
    <dbReference type="NCBI Taxonomy" id="1120930"/>
    <lineage>
        <taxon>Bacteria</taxon>
        <taxon>Bacillati</taxon>
        <taxon>Actinomycetota</taxon>
        <taxon>Actinomycetes</taxon>
        <taxon>Pseudonocardiales</taxon>
        <taxon>Pseudonocardiaceae</taxon>
        <taxon>Actinoalloteichus</taxon>
        <taxon>Actinoalloteichus cyanogriseus</taxon>
    </lineage>
</organism>
<evidence type="ECO:0000256" key="1">
    <source>
        <dbReference type="SAM" id="MobiDB-lite"/>
    </source>
</evidence>
<evidence type="ECO:0000313" key="2">
    <source>
        <dbReference type="EMBL" id="MCP2334359.1"/>
    </source>
</evidence>
<feature type="compositionally biased region" description="Low complexity" evidence="1">
    <location>
        <begin position="160"/>
        <end position="170"/>
    </location>
</feature>
<feature type="compositionally biased region" description="Low complexity" evidence="1">
    <location>
        <begin position="54"/>
        <end position="92"/>
    </location>
</feature>
<feature type="compositionally biased region" description="Basic residues" evidence="1">
    <location>
        <begin position="171"/>
        <end position="187"/>
    </location>
</feature>
<proteinExistence type="predicted"/>